<dbReference type="InterPro" id="IPR025164">
    <property type="entry name" value="Toastrack_DUF4097"/>
</dbReference>
<organism evidence="3 4">
    <name type="scientific">Bacillus zhangzhouensis</name>
    <dbReference type="NCBI Taxonomy" id="1178540"/>
    <lineage>
        <taxon>Bacteria</taxon>
        <taxon>Bacillati</taxon>
        <taxon>Bacillota</taxon>
        <taxon>Bacilli</taxon>
        <taxon>Bacillales</taxon>
        <taxon>Bacillaceae</taxon>
        <taxon>Bacillus</taxon>
    </lineage>
</organism>
<evidence type="ECO:0000313" key="3">
    <source>
        <dbReference type="EMBL" id="KEP28012.1"/>
    </source>
</evidence>
<protein>
    <submittedName>
        <fullName evidence="3">Uncharacterized protein</fullName>
    </submittedName>
</protein>
<evidence type="ECO:0000313" key="4">
    <source>
        <dbReference type="Proteomes" id="UP000028091"/>
    </source>
</evidence>
<dbReference type="PIRSF" id="PIRSF012569">
    <property type="entry name" value="UCP012569"/>
    <property type="match status" value="1"/>
</dbReference>
<dbReference type="PANTHER" id="PTHR33885:SF4">
    <property type="entry name" value="LMO2487 PROTEIN"/>
    <property type="match status" value="1"/>
</dbReference>
<name>A0A081LFI6_9BACI</name>
<dbReference type="eggNOG" id="COG3595">
    <property type="taxonomic scope" value="Bacteria"/>
</dbReference>
<dbReference type="PANTHER" id="PTHR33885">
    <property type="entry name" value="PHAGE SHOCK PROTEIN C"/>
    <property type="match status" value="1"/>
</dbReference>
<dbReference type="Pfam" id="PF13349">
    <property type="entry name" value="DUF4097"/>
    <property type="match status" value="1"/>
</dbReference>
<evidence type="ECO:0000259" key="1">
    <source>
        <dbReference type="Pfam" id="PF13349"/>
    </source>
</evidence>
<dbReference type="Pfam" id="PF22746">
    <property type="entry name" value="SHOCT-like_DUF2089-C"/>
    <property type="match status" value="1"/>
</dbReference>
<dbReference type="OrthoDB" id="2240743at2"/>
<accession>A0A081LFI6</accession>
<dbReference type="Proteomes" id="UP000028091">
    <property type="component" value="Unassembled WGS sequence"/>
</dbReference>
<proteinExistence type="predicted"/>
<feature type="domain" description="YvlB/LiaX N-terminal" evidence="2">
    <location>
        <begin position="2"/>
        <end position="30"/>
    </location>
</feature>
<feature type="domain" description="DUF4097" evidence="1">
    <location>
        <begin position="105"/>
        <end position="346"/>
    </location>
</feature>
<dbReference type="AlphaFoldDB" id="A0A081LFI6"/>
<dbReference type="InterPro" id="IPR053959">
    <property type="entry name" value="YvlB/LiaX_N"/>
</dbReference>
<comment type="caution">
    <text evidence="3">The sequence shown here is derived from an EMBL/GenBank/DDBJ whole genome shotgun (WGS) entry which is preliminary data.</text>
</comment>
<dbReference type="EMBL" id="JOTP01000001">
    <property type="protein sequence ID" value="KEP28012.1"/>
    <property type="molecule type" value="Genomic_DNA"/>
</dbReference>
<gene>
    <name evidence="3" type="ORF">BA70_00015</name>
</gene>
<evidence type="ECO:0000259" key="2">
    <source>
        <dbReference type="Pfam" id="PF22746"/>
    </source>
</evidence>
<keyword evidence="4" id="KW-1185">Reference proteome</keyword>
<dbReference type="InterPro" id="IPR052027">
    <property type="entry name" value="PspC"/>
</dbReference>
<dbReference type="InterPro" id="IPR016599">
    <property type="entry name" value="UCP012569"/>
</dbReference>
<sequence>MNEKERILKLVEDGTLSAKEAITLLEKLEESQPVSLEKSTADHTFHEEKAGAESKENATENLGAKLFGWLDSAVKKVKDVDLDLNFGQSVDVDHIFQFKDASLSHLDIQLANGSLNVMPWDDRDIRAECHAKIYRAEDGEQARQQFLNQLDCGLEGDKFFIRTEKKTMKVNVTLYVPRIQYDKIKVKLFNGPIRGEKLMTKELAAKTTNGVVSFASLQAEKVGIETANGQIKLADHECGMIEVETINGLIDLRGKSESIDAQSFNGNIAVQLSDEKCRSIYAKTTTGSVDVQIPRACAVTAELKSNLGSITHDLLDADMVKEKNETLQKEKMIKANQQAVHSISIFAETKTGSIQVKHQSDKE</sequence>
<dbReference type="RefSeq" id="WP_034316545.1">
    <property type="nucleotide sequence ID" value="NZ_JOTP01000001.1"/>
</dbReference>
<reference evidence="3 4" key="1">
    <citation type="submission" date="2012-09" db="EMBL/GenBank/DDBJ databases">
        <title>Genome Sequence of Bacillus sp. DW5-4.</title>
        <authorList>
            <person name="Lai Q."/>
            <person name="Liu Y."/>
            <person name="Shao Z."/>
        </authorList>
    </citation>
    <scope>NUCLEOTIDE SEQUENCE [LARGE SCALE GENOMIC DNA]</scope>
    <source>
        <strain evidence="3 4">DW5-4</strain>
    </source>
</reference>